<dbReference type="InterPro" id="IPR002052">
    <property type="entry name" value="DNA_methylase_N6_adenine_CS"/>
</dbReference>
<evidence type="ECO:0000313" key="4">
    <source>
        <dbReference type="Proteomes" id="UP001170379"/>
    </source>
</evidence>
<sequence length="206" mass="22332">MTAIFPCLRVGRPNTYYRNMTRIIAGAAGGTVLRASHTGTRPTSDRVREALFSALESAFEFEGARVLDLYAGSGALGFESLSRGAESLTLVERSGSVCRIAQRNLAALRPALGEDAQVTIVESATRSWLGTARGEFDLVFLDPPYELSNADCEADLALLAPRLSEGALVVVERSTRSGDLALPEGLRLWRRRDYGDTALHFIEPAE</sequence>
<evidence type="ECO:0000256" key="1">
    <source>
        <dbReference type="ARBA" id="ARBA00022603"/>
    </source>
</evidence>
<comment type="caution">
    <text evidence="3">The sequence shown here is derived from an EMBL/GenBank/DDBJ whole genome shotgun (WGS) entry which is preliminary data.</text>
</comment>
<dbReference type="EMBL" id="PXVD01000013">
    <property type="protein sequence ID" value="MDJ1371511.1"/>
    <property type="molecule type" value="Genomic_DNA"/>
</dbReference>
<dbReference type="PIRSF" id="PIRSF004553">
    <property type="entry name" value="CHP00095"/>
    <property type="match status" value="1"/>
</dbReference>
<dbReference type="SUPFAM" id="SSF53335">
    <property type="entry name" value="S-adenosyl-L-methionine-dependent methyltransferases"/>
    <property type="match status" value="1"/>
</dbReference>
<accession>A0ABT7C8F3</accession>
<dbReference type="PANTHER" id="PTHR43542:SF1">
    <property type="entry name" value="METHYLTRANSFERASE"/>
    <property type="match status" value="1"/>
</dbReference>
<dbReference type="PROSITE" id="PS00092">
    <property type="entry name" value="N6_MTASE"/>
    <property type="match status" value="1"/>
</dbReference>
<dbReference type="RefSeq" id="WP_084147463.1">
    <property type="nucleotide sequence ID" value="NZ_PXVD01000013.1"/>
</dbReference>
<reference evidence="3" key="1">
    <citation type="submission" date="2018-03" db="EMBL/GenBank/DDBJ databases">
        <authorList>
            <person name="Nunes O.C."/>
            <person name="Lopes A.R."/>
            <person name="Froufe H."/>
            <person name="Munoz-Merida A."/>
            <person name="Barroso C."/>
            <person name="Egas C."/>
        </authorList>
    </citation>
    <scope>NUCLEOTIDE SEQUENCE</scope>
    <source>
        <strain evidence="3">ON4</strain>
    </source>
</reference>
<dbReference type="Gene3D" id="3.40.50.150">
    <property type="entry name" value="Vaccinia Virus protein VP39"/>
    <property type="match status" value="1"/>
</dbReference>
<evidence type="ECO:0000256" key="2">
    <source>
        <dbReference type="ARBA" id="ARBA00022679"/>
    </source>
</evidence>
<keyword evidence="4" id="KW-1185">Reference proteome</keyword>
<dbReference type="PANTHER" id="PTHR43542">
    <property type="entry name" value="METHYLTRANSFERASE"/>
    <property type="match status" value="1"/>
</dbReference>
<proteinExistence type="predicted"/>
<name>A0ABT7C8F3_9MICO</name>
<keyword evidence="1" id="KW-0489">Methyltransferase</keyword>
<dbReference type="InterPro" id="IPR029063">
    <property type="entry name" value="SAM-dependent_MTases_sf"/>
</dbReference>
<dbReference type="CDD" id="cd02440">
    <property type="entry name" value="AdoMet_MTases"/>
    <property type="match status" value="1"/>
</dbReference>
<dbReference type="Proteomes" id="UP001170379">
    <property type="component" value="Unassembled WGS sequence"/>
</dbReference>
<gene>
    <name evidence="3" type="primary">rsmD</name>
    <name evidence="3" type="ORF">C7K25_09050</name>
</gene>
<evidence type="ECO:0000313" key="3">
    <source>
        <dbReference type="EMBL" id="MDJ1371511.1"/>
    </source>
</evidence>
<dbReference type="InterPro" id="IPR004398">
    <property type="entry name" value="RNA_MeTrfase_RsmD"/>
</dbReference>
<reference evidence="3" key="2">
    <citation type="journal article" date="2022" name="Sci. Rep.">
        <title>In silico prediction of the enzymes involved in the degradation of the herbicide molinate by Gulosibacter molinativorax ON4T.</title>
        <authorList>
            <person name="Lopes A.R."/>
            <person name="Bunin E."/>
            <person name="Viana A.T."/>
            <person name="Froufe H."/>
            <person name="Munoz-Merida A."/>
            <person name="Pinho D."/>
            <person name="Figueiredo J."/>
            <person name="Barroso C."/>
            <person name="Vaz-Moreira I."/>
            <person name="Bellanger X."/>
            <person name="Egas C."/>
            <person name="Nunes O.C."/>
        </authorList>
    </citation>
    <scope>NUCLEOTIDE SEQUENCE</scope>
    <source>
        <strain evidence="3">ON4</strain>
    </source>
</reference>
<keyword evidence="2" id="KW-0808">Transferase</keyword>
<organism evidence="3 4">
    <name type="scientific">Gulosibacter molinativorax</name>
    <dbReference type="NCBI Taxonomy" id="256821"/>
    <lineage>
        <taxon>Bacteria</taxon>
        <taxon>Bacillati</taxon>
        <taxon>Actinomycetota</taxon>
        <taxon>Actinomycetes</taxon>
        <taxon>Micrococcales</taxon>
        <taxon>Microbacteriaceae</taxon>
        <taxon>Gulosibacter</taxon>
    </lineage>
</organism>
<dbReference type="NCBIfam" id="TIGR00095">
    <property type="entry name" value="16S rRNA (guanine(966)-N(2))-methyltransferase RsmD"/>
    <property type="match status" value="1"/>
</dbReference>
<dbReference type="Pfam" id="PF03602">
    <property type="entry name" value="Cons_hypoth95"/>
    <property type="match status" value="1"/>
</dbReference>
<protein>
    <submittedName>
        <fullName evidence="3">16S rRNA (Guanine(966)-N(2))-methyltransferase RsmD</fullName>
    </submittedName>
</protein>